<dbReference type="InterPro" id="IPR022123">
    <property type="entry name" value="DUF3658"/>
</dbReference>
<dbReference type="RefSeq" id="WP_283213464.1">
    <property type="nucleotide sequence ID" value="NZ_JASGBI010000001.1"/>
</dbReference>
<name>A0ABT6XIX2_9GAMM</name>
<gene>
    <name evidence="2" type="ORF">QLQ15_14445</name>
</gene>
<sequence length="104" mass="12027">MQFEPPDRELDAEEQQRIAELSADQLRAIDDALLDLAHVEWRKVAYLVAFAMTNADRVRGVPDIYYAQRVRALVEEGKLEAQGFLDRMRYSEVRLPANPVLERP</sequence>
<proteinExistence type="predicted"/>
<dbReference type="EMBL" id="JASGBI010000001">
    <property type="protein sequence ID" value="MDI9240111.1"/>
    <property type="molecule type" value="Genomic_DNA"/>
</dbReference>
<accession>A0ABT6XIX2</accession>
<comment type="caution">
    <text evidence="2">The sequence shown here is derived from an EMBL/GenBank/DDBJ whole genome shotgun (WGS) entry which is preliminary data.</text>
</comment>
<evidence type="ECO:0000259" key="1">
    <source>
        <dbReference type="Pfam" id="PF12395"/>
    </source>
</evidence>
<reference evidence="2 3" key="1">
    <citation type="submission" date="2023-05" db="EMBL/GenBank/DDBJ databases">
        <title>Lysobacter sp. strain LF1 Genome sequencing and assembly.</title>
        <authorList>
            <person name="Jung Y."/>
        </authorList>
    </citation>
    <scope>NUCLEOTIDE SEQUENCE [LARGE SCALE GENOMIC DNA]</scope>
    <source>
        <strain evidence="2 3">LF1</strain>
    </source>
</reference>
<evidence type="ECO:0000313" key="2">
    <source>
        <dbReference type="EMBL" id="MDI9240111.1"/>
    </source>
</evidence>
<protein>
    <submittedName>
        <fullName evidence="2">DUF3658 domain-containing protein</fullName>
    </submittedName>
</protein>
<organism evidence="2 3">
    <name type="scientific">Lysobacter stagni</name>
    <dbReference type="NCBI Taxonomy" id="3045172"/>
    <lineage>
        <taxon>Bacteria</taxon>
        <taxon>Pseudomonadati</taxon>
        <taxon>Pseudomonadota</taxon>
        <taxon>Gammaproteobacteria</taxon>
        <taxon>Lysobacterales</taxon>
        <taxon>Lysobacteraceae</taxon>
        <taxon>Lysobacter</taxon>
    </lineage>
</organism>
<dbReference type="Proteomes" id="UP001321580">
    <property type="component" value="Unassembled WGS sequence"/>
</dbReference>
<dbReference type="Pfam" id="PF12395">
    <property type="entry name" value="DUF3658"/>
    <property type="match status" value="1"/>
</dbReference>
<keyword evidence="3" id="KW-1185">Reference proteome</keyword>
<evidence type="ECO:0000313" key="3">
    <source>
        <dbReference type="Proteomes" id="UP001321580"/>
    </source>
</evidence>
<feature type="domain" description="DUF3658" evidence="1">
    <location>
        <begin position="27"/>
        <end position="91"/>
    </location>
</feature>